<dbReference type="InterPro" id="IPR041370">
    <property type="entry name" value="Mlase_EEF1AKMT1/ZCCHC4"/>
</dbReference>
<evidence type="ECO:0000256" key="4">
    <source>
        <dbReference type="ARBA" id="ARBA00022679"/>
    </source>
</evidence>
<keyword evidence="4 5" id="KW-0808">Transferase</keyword>
<evidence type="ECO:0000256" key="2">
    <source>
        <dbReference type="ARBA" id="ARBA00022490"/>
    </source>
</evidence>
<comment type="function">
    <text evidence="5">S-adenosyl-L-methionine-dependent protein-lysine N-methyltransferase that trimethylates elongation factor 1-alpha at 'Lys-79'.</text>
</comment>
<evidence type="ECO:0000313" key="6">
    <source>
        <dbReference type="EMBL" id="KXT03155.1"/>
    </source>
</evidence>
<dbReference type="EMBL" id="LFZN01000033">
    <property type="protein sequence ID" value="KXT03155.1"/>
    <property type="molecule type" value="Genomic_DNA"/>
</dbReference>
<dbReference type="Proteomes" id="UP000070133">
    <property type="component" value="Unassembled WGS sequence"/>
</dbReference>
<organism evidence="6 7">
    <name type="scientific">Pseudocercospora eumusae</name>
    <dbReference type="NCBI Taxonomy" id="321146"/>
    <lineage>
        <taxon>Eukaryota</taxon>
        <taxon>Fungi</taxon>
        <taxon>Dikarya</taxon>
        <taxon>Ascomycota</taxon>
        <taxon>Pezizomycotina</taxon>
        <taxon>Dothideomycetes</taxon>
        <taxon>Dothideomycetidae</taxon>
        <taxon>Mycosphaerellales</taxon>
        <taxon>Mycosphaerellaceae</taxon>
        <taxon>Pseudocercospora</taxon>
    </lineage>
</organism>
<evidence type="ECO:0000313" key="7">
    <source>
        <dbReference type="Proteomes" id="UP000070133"/>
    </source>
</evidence>
<dbReference type="GO" id="GO:0005737">
    <property type="term" value="C:cytoplasm"/>
    <property type="evidence" value="ECO:0007669"/>
    <property type="project" value="UniProtKB-SubCell"/>
</dbReference>
<proteinExistence type="inferred from homology"/>
<keyword evidence="2 5" id="KW-0963">Cytoplasm</keyword>
<gene>
    <name evidence="5" type="primary">EFM5</name>
    <name evidence="6" type="ORF">AC578_7693</name>
</gene>
<dbReference type="HAMAP" id="MF_03187">
    <property type="entry name" value="Methyltr_EFM5"/>
    <property type="match status" value="1"/>
</dbReference>
<dbReference type="PANTHER" id="PTHR13200">
    <property type="entry name" value="EEF1A LYSINE METHYLTRANSFERASE 1"/>
    <property type="match status" value="1"/>
</dbReference>
<dbReference type="GO" id="GO:0032259">
    <property type="term" value="P:methylation"/>
    <property type="evidence" value="ECO:0007669"/>
    <property type="project" value="UniProtKB-KW"/>
</dbReference>
<evidence type="ECO:0000256" key="1">
    <source>
        <dbReference type="ARBA" id="ARBA00004496"/>
    </source>
</evidence>
<accession>A0A139HKX6</accession>
<comment type="subcellular location">
    <subcellularLocation>
        <location evidence="1 5">Cytoplasm</location>
    </subcellularLocation>
</comment>
<comment type="caution">
    <text evidence="6">The sequence shown here is derived from an EMBL/GenBank/DDBJ whole genome shotgun (WGS) entry which is preliminary data.</text>
</comment>
<dbReference type="PROSITE" id="PS00092">
    <property type="entry name" value="N6_MTASE"/>
    <property type="match status" value="1"/>
</dbReference>
<reference evidence="6 7" key="1">
    <citation type="submission" date="2015-07" db="EMBL/GenBank/DDBJ databases">
        <title>Comparative genomics of the Sigatoka disease complex on banana suggests a link between parallel evolutionary changes in Pseudocercospora fijiensis and Pseudocercospora eumusae and increased virulence on the banana host.</title>
        <authorList>
            <person name="Chang T.-C."/>
            <person name="Salvucci A."/>
            <person name="Crous P.W."/>
            <person name="Stergiopoulos I."/>
        </authorList>
    </citation>
    <scope>NUCLEOTIDE SEQUENCE [LARGE SCALE GENOMIC DNA]</scope>
    <source>
        <strain evidence="6 7">CBS 114824</strain>
    </source>
</reference>
<comment type="similarity">
    <text evidence="5">Belongs to the class I-like SAM-binding methyltransferase superfamily. EFM5 family.</text>
</comment>
<name>A0A139HKX6_9PEZI</name>
<sequence length="243" mass="27486">MDGDDDILQLPADTLAALAEFHAERDAKAKQFEDLKTKAEDDFANGTGKLSMDVFGEDWNASQFWYTEATARLLARQLLKDATDESAIAVVSAPSVYVALRNILAEDETLVKPQLCLLEFDRRFEVVGNDFEYYDFKQPLRLPAELKGKFDRIIADPPFLSDECQTKTALTVRFLAREWSNDSGSGLRFISCTGERMGSTIHRLYAKVGAKTTTFEPEHSKGLSNEFCCFANFECQDWKYREA</sequence>
<dbReference type="GO" id="GO:0016279">
    <property type="term" value="F:protein-lysine N-methyltransferase activity"/>
    <property type="evidence" value="ECO:0007669"/>
    <property type="project" value="UniProtKB-UniRule"/>
</dbReference>
<dbReference type="InterPro" id="IPR019369">
    <property type="entry name" value="Efm5/EEF1AKMT1"/>
</dbReference>
<dbReference type="OrthoDB" id="206354at2759"/>
<dbReference type="Pfam" id="PF10237">
    <property type="entry name" value="N6-adenineMlase"/>
    <property type="match status" value="1"/>
</dbReference>
<keyword evidence="3 5" id="KW-0489">Methyltransferase</keyword>
<dbReference type="InterPro" id="IPR002052">
    <property type="entry name" value="DNA_methylase_N6_adenine_CS"/>
</dbReference>
<dbReference type="STRING" id="321146.A0A139HKX6"/>
<evidence type="ECO:0000256" key="5">
    <source>
        <dbReference type="HAMAP-Rule" id="MF_03187"/>
    </source>
</evidence>
<dbReference type="AlphaFoldDB" id="A0A139HKX6"/>
<dbReference type="EC" id="2.1.1.-" evidence="5"/>
<dbReference type="PANTHER" id="PTHR13200:SF0">
    <property type="entry name" value="EEF1A LYSINE METHYLTRANSFERASE 1"/>
    <property type="match status" value="1"/>
</dbReference>
<keyword evidence="7" id="KW-1185">Reference proteome</keyword>
<protein>
    <recommendedName>
        <fullName evidence="5">Protein-lysine N-methyltransferase EFM5</fullName>
        <ecNumber evidence="5">2.1.1.-</ecNumber>
    </recommendedName>
    <alternativeName>
        <fullName evidence="5">Elongation factor methyltransferase 5</fullName>
    </alternativeName>
</protein>
<dbReference type="GO" id="GO:0003676">
    <property type="term" value="F:nucleic acid binding"/>
    <property type="evidence" value="ECO:0007669"/>
    <property type="project" value="InterPro"/>
</dbReference>
<evidence type="ECO:0000256" key="3">
    <source>
        <dbReference type="ARBA" id="ARBA00022603"/>
    </source>
</evidence>